<sequence length="133" mass="15169">MNENEILIGVCGAHMSSLPLNWQLTELDATFVKKCKTKKGYRLFLLENKTPIRPGMIYDSSVKSQLELEVWSMKVENFGKFMKQIASPLGIGTVFLEDESSVYGFLCEADYVKNSKEITSLGSWRNFLCQQQQ</sequence>
<evidence type="ECO:0000313" key="5">
    <source>
        <dbReference type="Proteomes" id="UP000290588"/>
    </source>
</evidence>
<dbReference type="GO" id="GO:0016787">
    <property type="term" value="F:hydrolase activity"/>
    <property type="evidence" value="ECO:0007669"/>
    <property type="project" value="UniProtKB-KW"/>
</dbReference>
<accession>A0A347U9A0</accession>
<dbReference type="Proteomes" id="UP000262582">
    <property type="component" value="Chromosome"/>
</dbReference>
<feature type="domain" description="Allophanate hydrolase C-terminal" evidence="1">
    <location>
        <begin position="8"/>
        <end position="128"/>
    </location>
</feature>
<dbReference type="AlphaFoldDB" id="A0A347U9A0"/>
<protein>
    <submittedName>
        <fullName evidence="2">Allophanate hydrolase subunit</fullName>
    </submittedName>
    <submittedName>
        <fullName evidence="3">Amidase</fullName>
    </submittedName>
</protein>
<keyword evidence="2" id="KW-0378">Hydrolase</keyword>
<keyword evidence="4" id="KW-1185">Reference proteome</keyword>
<evidence type="ECO:0000259" key="1">
    <source>
        <dbReference type="Pfam" id="PF21986"/>
    </source>
</evidence>
<name>A0A347U9A0_9BACT</name>
<evidence type="ECO:0000313" key="2">
    <source>
        <dbReference type="EMBL" id="AXX95428.1"/>
    </source>
</evidence>
<reference evidence="3 5" key="1">
    <citation type="submission" date="2017-09" db="EMBL/GenBank/DDBJ databases">
        <title>Genomics of the genus Arcobacter.</title>
        <authorList>
            <person name="Perez-Cataluna A."/>
            <person name="Figueras M.J."/>
            <person name="Salas-Masso N."/>
        </authorList>
    </citation>
    <scope>NUCLEOTIDE SEQUENCE [LARGE SCALE GENOMIC DNA]</scope>
    <source>
        <strain evidence="3 5">CECT 7837</strain>
    </source>
</reference>
<dbReference type="RefSeq" id="WP_118917594.1">
    <property type="nucleotide sequence ID" value="NZ_CP032097.1"/>
</dbReference>
<dbReference type="InterPro" id="IPR053844">
    <property type="entry name" value="AH_C"/>
</dbReference>
<dbReference type="KEGG" id="aell:AELL_1775"/>
<evidence type="ECO:0000313" key="3">
    <source>
        <dbReference type="EMBL" id="RXI29921.1"/>
    </source>
</evidence>
<dbReference type="Proteomes" id="UP000290588">
    <property type="component" value="Unassembled WGS sequence"/>
</dbReference>
<dbReference type="OrthoDB" id="8872210at2"/>
<gene>
    <name evidence="2" type="ORF">AELL_1775</name>
    <name evidence="3" type="ORF">CP962_09670</name>
</gene>
<reference evidence="2 4" key="2">
    <citation type="submission" date="2018-08" db="EMBL/GenBank/DDBJ databases">
        <title>Complete genome of the Arcobacter ellisii type strain LMG 26155.</title>
        <authorList>
            <person name="Miller W.G."/>
            <person name="Yee E."/>
            <person name="Bono J.L."/>
        </authorList>
    </citation>
    <scope>NUCLEOTIDE SEQUENCE [LARGE SCALE GENOMIC DNA]</scope>
    <source>
        <strain evidence="2 4">LMG 26155</strain>
    </source>
</reference>
<evidence type="ECO:0000313" key="4">
    <source>
        <dbReference type="Proteomes" id="UP000262582"/>
    </source>
</evidence>
<organism evidence="3 5">
    <name type="scientific">Arcobacter ellisii</name>
    <dbReference type="NCBI Taxonomy" id="913109"/>
    <lineage>
        <taxon>Bacteria</taxon>
        <taxon>Pseudomonadati</taxon>
        <taxon>Campylobacterota</taxon>
        <taxon>Epsilonproteobacteria</taxon>
        <taxon>Campylobacterales</taxon>
        <taxon>Arcobacteraceae</taxon>
        <taxon>Arcobacter</taxon>
    </lineage>
</organism>
<dbReference type="EMBL" id="CP032097">
    <property type="protein sequence ID" value="AXX95428.1"/>
    <property type="molecule type" value="Genomic_DNA"/>
</dbReference>
<dbReference type="EMBL" id="NXIG01000009">
    <property type="protein sequence ID" value="RXI29921.1"/>
    <property type="molecule type" value="Genomic_DNA"/>
</dbReference>
<dbReference type="Gene3D" id="3.10.490.10">
    <property type="entry name" value="Gamma-glutamyl cyclotransferase-like"/>
    <property type="match status" value="1"/>
</dbReference>
<dbReference type="Pfam" id="PF21986">
    <property type="entry name" value="AH_C"/>
    <property type="match status" value="1"/>
</dbReference>
<proteinExistence type="predicted"/>